<gene>
    <name evidence="1" type="ORF">HHL24_39585</name>
</gene>
<dbReference type="Proteomes" id="UP000544134">
    <property type="component" value="Unassembled WGS sequence"/>
</dbReference>
<name>A0A848IVS3_9BURK</name>
<evidence type="ECO:0000313" key="2">
    <source>
        <dbReference type="Proteomes" id="UP000544134"/>
    </source>
</evidence>
<evidence type="ECO:0000313" key="1">
    <source>
        <dbReference type="EMBL" id="NMM03954.1"/>
    </source>
</evidence>
<comment type="caution">
    <text evidence="1">The sequence shown here is derived from an EMBL/GenBank/DDBJ whole genome shotgun (WGS) entry which is preliminary data.</text>
</comment>
<proteinExistence type="predicted"/>
<protein>
    <submittedName>
        <fullName evidence="1">Uncharacterized protein</fullName>
    </submittedName>
</protein>
<dbReference type="RefSeq" id="WP_169490730.1">
    <property type="nucleotide sequence ID" value="NZ_JABBGJ010000065.1"/>
</dbReference>
<accession>A0A848IVS3</accession>
<dbReference type="AlphaFoldDB" id="A0A848IVS3"/>
<dbReference type="EMBL" id="JABBGJ010000065">
    <property type="protein sequence ID" value="NMM03954.1"/>
    <property type="molecule type" value="Genomic_DNA"/>
</dbReference>
<reference evidence="1 2" key="1">
    <citation type="submission" date="2020-04" db="EMBL/GenBank/DDBJ databases">
        <title>Paraburkholderia sp. RP-4-7 isolated from soil.</title>
        <authorList>
            <person name="Dahal R.H."/>
        </authorList>
    </citation>
    <scope>NUCLEOTIDE SEQUENCE [LARGE SCALE GENOMIC DNA]</scope>
    <source>
        <strain evidence="1 2">RP-4-7</strain>
    </source>
</reference>
<keyword evidence="2" id="KW-1185">Reference proteome</keyword>
<sequence length="79" mass="8626">MFERESGTSAIHLCCSAAQMKVKGERAAALRSTIDARGLETVRRQLIMDGGAIMTWCAKRRAGTGFTFHLHQGVVDVCD</sequence>
<organism evidence="1 2">
    <name type="scientific">Paraburkholderia polaris</name>
    <dbReference type="NCBI Taxonomy" id="2728848"/>
    <lineage>
        <taxon>Bacteria</taxon>
        <taxon>Pseudomonadati</taxon>
        <taxon>Pseudomonadota</taxon>
        <taxon>Betaproteobacteria</taxon>
        <taxon>Burkholderiales</taxon>
        <taxon>Burkholderiaceae</taxon>
        <taxon>Paraburkholderia</taxon>
    </lineage>
</organism>